<dbReference type="EMBL" id="JAAYYV010000429">
    <property type="protein sequence ID" value="NLF55657.1"/>
    <property type="molecule type" value="Genomic_DNA"/>
</dbReference>
<evidence type="ECO:0000313" key="1">
    <source>
        <dbReference type="EMBL" id="NLF55657.1"/>
    </source>
</evidence>
<name>A0A7X7LYM9_9RHOO</name>
<comment type="caution">
    <text evidence="1">The sequence shown here is derived from an EMBL/GenBank/DDBJ whole genome shotgun (WGS) entry which is preliminary data.</text>
</comment>
<sequence length="52" mass="5885">MVPGNTTKFFLVLSALVTSLYGWYRPLTDMVESLSTVMLMAPQRTSWSAWSL</sequence>
<dbReference type="AlphaFoldDB" id="A0A7X7LYM9"/>
<evidence type="ECO:0000313" key="2">
    <source>
        <dbReference type="Proteomes" id="UP000536534"/>
    </source>
</evidence>
<gene>
    <name evidence="1" type="ORF">GX576_14915</name>
</gene>
<protein>
    <submittedName>
        <fullName evidence="1">Uncharacterized protein</fullName>
    </submittedName>
</protein>
<accession>A0A7X7LYM9</accession>
<proteinExistence type="predicted"/>
<organism evidence="1 2">
    <name type="scientific">Thauera phenolivorans</name>
    <dbReference type="NCBI Taxonomy" id="1792543"/>
    <lineage>
        <taxon>Bacteria</taxon>
        <taxon>Pseudomonadati</taxon>
        <taxon>Pseudomonadota</taxon>
        <taxon>Betaproteobacteria</taxon>
        <taxon>Rhodocyclales</taxon>
        <taxon>Zoogloeaceae</taxon>
        <taxon>Thauera</taxon>
    </lineage>
</organism>
<reference evidence="1 2" key="1">
    <citation type="journal article" date="2020" name="Biotechnol. Biofuels">
        <title>New insights from the biogas microbiome by comprehensive genome-resolved metagenomics of nearly 1600 species originating from multiple anaerobic digesters.</title>
        <authorList>
            <person name="Campanaro S."/>
            <person name="Treu L."/>
            <person name="Rodriguez-R L.M."/>
            <person name="Kovalovszki A."/>
            <person name="Ziels R.M."/>
            <person name="Maus I."/>
            <person name="Zhu X."/>
            <person name="Kougias P.G."/>
            <person name="Basile A."/>
            <person name="Luo G."/>
            <person name="Schluter A."/>
            <person name="Konstantinidis K.T."/>
            <person name="Angelidaki I."/>
        </authorList>
    </citation>
    <scope>NUCLEOTIDE SEQUENCE [LARGE SCALE GENOMIC DNA]</scope>
    <source>
        <strain evidence="1">AS06rmzACSIP_256</strain>
    </source>
</reference>
<dbReference type="Proteomes" id="UP000536534">
    <property type="component" value="Unassembled WGS sequence"/>
</dbReference>